<feature type="domain" description="Tetrapyrrole methylase" evidence="8">
    <location>
        <begin position="2"/>
        <end position="211"/>
    </location>
</feature>
<dbReference type="Gene3D" id="3.40.1010.10">
    <property type="entry name" value="Cobalt-precorrin-4 Transmethylase, Domain 1"/>
    <property type="match status" value="1"/>
</dbReference>
<dbReference type="KEGG" id="hprf:HLPR_06180"/>
<comment type="pathway">
    <text evidence="1">Cofactor biosynthesis; adenosylcobalamin biosynthesis.</text>
</comment>
<keyword evidence="6" id="KW-0949">S-adenosyl-L-methionine</keyword>
<evidence type="ECO:0000256" key="2">
    <source>
        <dbReference type="ARBA" id="ARBA00005879"/>
    </source>
</evidence>
<dbReference type="AlphaFoldDB" id="A0AAU9E926"/>
<keyword evidence="10" id="KW-1185">Reference proteome</keyword>
<evidence type="ECO:0000256" key="7">
    <source>
        <dbReference type="PIRNR" id="PIRNR036427"/>
    </source>
</evidence>
<dbReference type="CDD" id="cd11645">
    <property type="entry name" value="Precorrin_2_C20_MT"/>
    <property type="match status" value="1"/>
</dbReference>
<evidence type="ECO:0000256" key="6">
    <source>
        <dbReference type="ARBA" id="ARBA00022691"/>
    </source>
</evidence>
<dbReference type="Proteomes" id="UP001321786">
    <property type="component" value="Chromosome"/>
</dbReference>
<gene>
    <name evidence="9" type="ORF">HLPR_06180</name>
</gene>
<dbReference type="InterPro" id="IPR006364">
    <property type="entry name" value="CobI/CbiL/CobIJ_dom"/>
</dbReference>
<evidence type="ECO:0000259" key="8">
    <source>
        <dbReference type="Pfam" id="PF00590"/>
    </source>
</evidence>
<dbReference type="RefSeq" id="WP_338536613.1">
    <property type="nucleotide sequence ID" value="NZ_AP028654.1"/>
</dbReference>
<dbReference type="GO" id="GO:0032259">
    <property type="term" value="P:methylation"/>
    <property type="evidence" value="ECO:0007669"/>
    <property type="project" value="UniProtKB-KW"/>
</dbReference>
<name>A0AAU9E926_9FIRM</name>
<dbReference type="Pfam" id="PF00590">
    <property type="entry name" value="TP_methylase"/>
    <property type="match status" value="1"/>
</dbReference>
<dbReference type="InterPro" id="IPR014776">
    <property type="entry name" value="4pyrrole_Mease_sub2"/>
</dbReference>
<organism evidence="9 10">
    <name type="scientific">Helicovermis profundi</name>
    <dbReference type="NCBI Taxonomy" id="3065157"/>
    <lineage>
        <taxon>Bacteria</taxon>
        <taxon>Bacillati</taxon>
        <taxon>Bacillota</taxon>
        <taxon>Clostridia</taxon>
        <taxon>Helicovermis</taxon>
    </lineage>
</organism>
<protein>
    <submittedName>
        <fullName evidence="9">Cobalt-factor II C(20)-methyltransferase</fullName>
    </submittedName>
</protein>
<keyword evidence="4" id="KW-0489">Methyltransferase</keyword>
<comment type="similarity">
    <text evidence="2 7">Belongs to the precorrin methyltransferase family.</text>
</comment>
<dbReference type="InterPro" id="IPR035996">
    <property type="entry name" value="4pyrrol_Methylase_sf"/>
</dbReference>
<dbReference type="GO" id="GO:0030788">
    <property type="term" value="F:precorrin-2 C20-methyltransferase activity"/>
    <property type="evidence" value="ECO:0007669"/>
    <property type="project" value="InterPro"/>
</dbReference>
<evidence type="ECO:0000313" key="9">
    <source>
        <dbReference type="EMBL" id="BEP28287.1"/>
    </source>
</evidence>
<dbReference type="Gene3D" id="3.30.950.10">
    <property type="entry name" value="Methyltransferase, Cobalt-precorrin-4 Transmethylase, Domain 2"/>
    <property type="match status" value="1"/>
</dbReference>
<dbReference type="PANTHER" id="PTHR43467:SF2">
    <property type="entry name" value="COBALT-PRECORRIN-2 C(20)-METHYLTRANSFERASE"/>
    <property type="match status" value="1"/>
</dbReference>
<dbReference type="GO" id="GO:0009236">
    <property type="term" value="P:cobalamin biosynthetic process"/>
    <property type="evidence" value="ECO:0007669"/>
    <property type="project" value="UniProtKB-UniRule"/>
</dbReference>
<dbReference type="InterPro" id="IPR012382">
    <property type="entry name" value="CobI/CbiL"/>
</dbReference>
<evidence type="ECO:0000313" key="10">
    <source>
        <dbReference type="Proteomes" id="UP001321786"/>
    </source>
</evidence>
<dbReference type="SUPFAM" id="SSF53790">
    <property type="entry name" value="Tetrapyrrole methylase"/>
    <property type="match status" value="1"/>
</dbReference>
<dbReference type="InterPro" id="IPR014777">
    <property type="entry name" value="4pyrrole_Mease_sub1"/>
</dbReference>
<dbReference type="PIRSF" id="PIRSF036427">
    <property type="entry name" value="Precrrn-2_mtase"/>
    <property type="match status" value="1"/>
</dbReference>
<keyword evidence="5" id="KW-0808">Transferase</keyword>
<evidence type="ECO:0000256" key="3">
    <source>
        <dbReference type="ARBA" id="ARBA00022573"/>
    </source>
</evidence>
<accession>A0AAU9E926</accession>
<dbReference type="NCBIfam" id="TIGR01467">
    <property type="entry name" value="cobI_cbiL"/>
    <property type="match status" value="1"/>
</dbReference>
<keyword evidence="3" id="KW-0169">Cobalamin biosynthesis</keyword>
<sequence>MKIYGIGVGPGDKEYLTVKAARILSECDILYCPIKSEGSVSFAYEIIKEYVNPNAKIVNLVFPMNYDKDELNKKWKENAKFIADNTVKNKKIAFIVIGDVMLYSTFLYLKEHLIEEKIDIDFIPGITSFSAISSSLGTPLAMWEEGLAVIPASKDSKFDLNKVLEAFDNVIVMKPSHNPKKIVDSLIKNNLENNFRLITKAGTDEEVIISDIDKIKDKIPYLSTMIIKKNGMNI</sequence>
<proteinExistence type="inferred from homology"/>
<reference evidence="9 10" key="1">
    <citation type="submission" date="2023-08" db="EMBL/GenBank/DDBJ databases">
        <title>Helicovermis profunda gen. nov., sp. nov., a novel mesophilic, fermentative bacterium within the Bacillota from a deep-sea hydrothermal vent chimney.</title>
        <authorList>
            <person name="Miyazaki U."/>
            <person name="Mizutani D."/>
            <person name="Hashimoto Y."/>
            <person name="Tame A."/>
            <person name="Sawayama S."/>
            <person name="Miyazaki J."/>
            <person name="Takai K."/>
            <person name="Nakagawa S."/>
        </authorList>
    </citation>
    <scope>NUCLEOTIDE SEQUENCE [LARGE SCALE GENOMIC DNA]</scope>
    <source>
        <strain evidence="9 10">S502</strain>
    </source>
</reference>
<dbReference type="EMBL" id="AP028654">
    <property type="protein sequence ID" value="BEP28287.1"/>
    <property type="molecule type" value="Genomic_DNA"/>
</dbReference>
<evidence type="ECO:0000256" key="5">
    <source>
        <dbReference type="ARBA" id="ARBA00022679"/>
    </source>
</evidence>
<dbReference type="PANTHER" id="PTHR43467">
    <property type="entry name" value="COBALT-PRECORRIN-2 C(20)-METHYLTRANSFERASE"/>
    <property type="match status" value="1"/>
</dbReference>
<dbReference type="InterPro" id="IPR000878">
    <property type="entry name" value="4pyrrol_Mease"/>
</dbReference>
<evidence type="ECO:0000256" key="4">
    <source>
        <dbReference type="ARBA" id="ARBA00022603"/>
    </source>
</evidence>
<evidence type="ECO:0000256" key="1">
    <source>
        <dbReference type="ARBA" id="ARBA00004953"/>
    </source>
</evidence>